<evidence type="ECO:0000313" key="9">
    <source>
        <dbReference type="EMBL" id="RKL34715.1"/>
    </source>
</evidence>
<evidence type="ECO:0000259" key="6">
    <source>
        <dbReference type="Pfam" id="PF04048"/>
    </source>
</evidence>
<keyword evidence="3 4" id="KW-0653">Protein transport</keyword>
<dbReference type="Pfam" id="PF04048">
    <property type="entry name" value="Sec8_N"/>
    <property type="match status" value="1"/>
</dbReference>
<comment type="caution">
    <text evidence="9">The sequence shown here is derived from an EMBL/GenBank/DDBJ whole genome shotgun (WGS) entry which is preliminary data.</text>
</comment>
<gene>
    <name evidence="9" type="ORF">BFJ72_g9168</name>
</gene>
<organism evidence="9 10">
    <name type="scientific">Gibberella intermedia</name>
    <name type="common">Bulb rot disease fungus</name>
    <name type="synonym">Fusarium proliferatum</name>
    <dbReference type="NCBI Taxonomy" id="948311"/>
    <lineage>
        <taxon>Eukaryota</taxon>
        <taxon>Fungi</taxon>
        <taxon>Dikarya</taxon>
        <taxon>Ascomycota</taxon>
        <taxon>Pezizomycotina</taxon>
        <taxon>Sordariomycetes</taxon>
        <taxon>Hypocreomycetidae</taxon>
        <taxon>Hypocreales</taxon>
        <taxon>Nectriaceae</taxon>
        <taxon>Fusarium</taxon>
        <taxon>Fusarium fujikuroi species complex</taxon>
    </lineage>
</organism>
<dbReference type="InterPro" id="IPR010497">
    <property type="entry name" value="Epoxide_hydro_N"/>
</dbReference>
<evidence type="ECO:0000256" key="3">
    <source>
        <dbReference type="ARBA" id="ARBA00022927"/>
    </source>
</evidence>
<protein>
    <recommendedName>
        <fullName evidence="4">Exocyst complex component Sec8</fullName>
    </recommendedName>
</protein>
<accession>A0A420SZJ2</accession>
<dbReference type="GO" id="GO:0006893">
    <property type="term" value="P:Golgi to plasma membrane transport"/>
    <property type="evidence" value="ECO:0007669"/>
    <property type="project" value="TreeGrafter"/>
</dbReference>
<feature type="compositionally biased region" description="Polar residues" evidence="5">
    <location>
        <begin position="277"/>
        <end position="291"/>
    </location>
</feature>
<feature type="compositionally biased region" description="Gly residues" evidence="5">
    <location>
        <begin position="1000"/>
        <end position="1012"/>
    </location>
</feature>
<name>A0A420SZJ2_GIBIN</name>
<feature type="compositionally biased region" description="Polar residues" evidence="5">
    <location>
        <begin position="502"/>
        <end position="511"/>
    </location>
</feature>
<dbReference type="GO" id="GO:0006904">
    <property type="term" value="P:vesicle docking involved in exocytosis"/>
    <property type="evidence" value="ECO:0007669"/>
    <property type="project" value="InterPro"/>
</dbReference>
<dbReference type="GO" id="GO:0000145">
    <property type="term" value="C:exocyst"/>
    <property type="evidence" value="ECO:0007669"/>
    <property type="project" value="UniProtKB-UniRule"/>
</dbReference>
<evidence type="ECO:0000313" key="10">
    <source>
        <dbReference type="Proteomes" id="UP000283569"/>
    </source>
</evidence>
<dbReference type="InterPro" id="IPR048630">
    <property type="entry name" value="Sec8_M"/>
</dbReference>
<dbReference type="Pfam" id="PF20652">
    <property type="entry name" value="Sec8_C"/>
    <property type="match status" value="1"/>
</dbReference>
<dbReference type="InterPro" id="IPR039682">
    <property type="entry name" value="Sec8/EXOC4"/>
</dbReference>
<dbReference type="GO" id="GO:0090522">
    <property type="term" value="P:vesicle tethering involved in exocytosis"/>
    <property type="evidence" value="ECO:0007669"/>
    <property type="project" value="UniProtKB-UniRule"/>
</dbReference>
<dbReference type="GO" id="GO:0006612">
    <property type="term" value="P:protein targeting to membrane"/>
    <property type="evidence" value="ECO:0007669"/>
    <property type="project" value="UniProtKB-UniRule"/>
</dbReference>
<comment type="similarity">
    <text evidence="4">Belongs to the SEC8 family.</text>
</comment>
<evidence type="ECO:0000256" key="5">
    <source>
        <dbReference type="SAM" id="MobiDB-lite"/>
    </source>
</evidence>
<reference evidence="9 10" key="1">
    <citation type="journal article" date="2018" name="Sci. Rep.">
        <title>Characterisation of pathogen-specific regions and novel effector candidates in Fusarium oxysporum f. sp. cepae.</title>
        <authorList>
            <person name="Armitage A.D."/>
            <person name="Taylor A."/>
            <person name="Sobczyk M.K."/>
            <person name="Baxter L."/>
            <person name="Greenfield B.P."/>
            <person name="Bates H.J."/>
            <person name="Wilson F."/>
            <person name="Jackson A.C."/>
            <person name="Ott S."/>
            <person name="Harrison R.J."/>
            <person name="Clarkson J.P."/>
        </authorList>
    </citation>
    <scope>NUCLEOTIDE SEQUENCE [LARGE SCALE GENOMIC DNA]</scope>
    <source>
        <strain evidence="9 10">Fp_A8</strain>
    </source>
</reference>
<dbReference type="SUPFAM" id="SSF53474">
    <property type="entry name" value="alpha/beta-Hydrolases"/>
    <property type="match status" value="1"/>
</dbReference>
<evidence type="ECO:0000256" key="1">
    <source>
        <dbReference type="ARBA" id="ARBA00022448"/>
    </source>
</evidence>
<dbReference type="Proteomes" id="UP000283569">
    <property type="component" value="Unassembled WGS sequence"/>
</dbReference>
<evidence type="ECO:0000259" key="8">
    <source>
        <dbReference type="Pfam" id="PF20652"/>
    </source>
</evidence>
<dbReference type="Pfam" id="PF06441">
    <property type="entry name" value="EHN"/>
    <property type="match status" value="1"/>
</dbReference>
<dbReference type="EMBL" id="MRDB01000034">
    <property type="protein sequence ID" value="RKL34715.1"/>
    <property type="molecule type" value="Genomic_DNA"/>
</dbReference>
<proteinExistence type="inferred from homology"/>
<keyword evidence="1 4" id="KW-0813">Transport</keyword>
<feature type="region of interest" description="Disordered" evidence="5">
    <location>
        <begin position="448"/>
        <end position="523"/>
    </location>
</feature>
<dbReference type="InterPro" id="IPR029058">
    <property type="entry name" value="AB_hydrolase_fold"/>
</dbReference>
<dbReference type="Gene3D" id="3.40.50.1820">
    <property type="entry name" value="alpha/beta hydrolase"/>
    <property type="match status" value="1"/>
</dbReference>
<evidence type="ECO:0000256" key="2">
    <source>
        <dbReference type="ARBA" id="ARBA00022483"/>
    </source>
</evidence>
<feature type="domain" description="Exocyst complex component Sec8 middle helical bundle" evidence="8">
    <location>
        <begin position="779"/>
        <end position="1043"/>
    </location>
</feature>
<dbReference type="GO" id="GO:0015031">
    <property type="term" value="P:protein transport"/>
    <property type="evidence" value="ECO:0007669"/>
    <property type="project" value="UniProtKB-KW"/>
</dbReference>
<comment type="function">
    <text evidence="4">Component of the exocyst complex involved in the docking of exocytic vesicles with fusion sites on the plasma membrane.</text>
</comment>
<feature type="domain" description="Epoxide hydrolase N-terminal" evidence="7">
    <location>
        <begin position="13"/>
        <end position="121"/>
    </location>
</feature>
<feature type="domain" description="Exocyst complex component Sec8 N-terminal" evidence="6">
    <location>
        <begin position="528"/>
        <end position="667"/>
    </location>
</feature>
<evidence type="ECO:0000259" key="7">
    <source>
        <dbReference type="Pfam" id="PF06441"/>
    </source>
</evidence>
<dbReference type="PANTHER" id="PTHR14146">
    <property type="entry name" value="EXOCYST COMPLEX COMPONENT 4"/>
    <property type="match status" value="1"/>
</dbReference>
<sequence length="1522" mass="170666">MSQQQPGDSGDEVQPYRIRVSSKYLDITRQKLELTRLPHEPRSKYWWEPKPQVESLVDFWQESFSWQNHEEELNQTLPQFRTSFQTSTSSTPVRLHFIHARSPHANAVPLLLIPPFPLTNLSLGHLVQPLSDPEDAGTNQPFHVVIPALPGLGFSDALPSNTPPVSTTAQLLDSLMKRLSYEHYVGSNAGSASISPAAIDWRLARHLSIHYSESCLGFHFIAPPLTCPTLSGSASEWLKWKLARLLGSSILGYSKDDLSAIQKQKTPQLSKKKSAVSLGQQSRSDFEPNTPSYALCDSPTGLLLYVLKLLRTLGPKKELTPKDIITLTCLIWLPGPEAALRFWAQCASEIEPVEEKRTTKKPKVAITVFTGDEDQAEQQRTLPRPAKIMYSCPGWANREYHIAHYRPTSLLFSQSCLSTTRRVLHGDDALRNSPFLLIGPPSPNLIPIMSNRFDRPHREGNGYGNFGRSNDDYRSGYQDGYGSDRYATPPATQQPRPPPSLRQMSSRSRIPQVQAPPQPADTHAARQITEVIDHIKKEWPAMCQDDCVPVQLALQLLDRSSVGRAHEYAQFQQSHNYLQESLKGIVHEHHQGFNSSIGTFHKIQSSIQQSQKRVRALKESLASSKTSLCATDPELKKLSKSSQEFDALVQTLNELDDLRAVPDQLEARISEKRFLTAVEVLQNALRKLRKPELDDIGALTDLRSYLANQETALMDILVEELHEHLYLKSPYCQERWQSLAKTQGAVTEGFGDIKPIAQFHVILDAIDVDKTVREDPMKNPEADTFYYVGLLVESLNRLGRLQNAVETLKQRLPVELFTIVNETINEVDQRHPSSLRGGSARGDGLHVYGTRETQMRADVIYDLLWSLYGKFEAIGEGHRVFHESIKVLIRREGAGNNSALLGSFKELWNLYQNEIRSLLHNYVTTDADVYQFDSPNPGDTLHGKKDIREHLFKFSEANTKSVEMTSEYDALDNIIQDAVPGLGSRKQDRKGRNVQEGGRRGAGAGAGAGSDGPFGNSHQTTGSYKSLVEPSVFNMSLLLPPTLVFLQRLKNIVPPGSDLAASTLTTFLDNFLVNVFQPQLDETLAKLSDTVFGEADAFTQDPAWSQVARRPVFRGTTAFFEVVTAFCRMLGTIPPDQALSSLIVTQMMRYYDRCFSWFKTLVVKALDPATEISNDNLRSSARFSLDQGEIQETMKKLFMSEEMDWELAEKEIHLLMELTDESPLDSGDIIQDRDSISSLCLLYTSMKWLAVKIAGLRQITTHDTDTSRQNLPRHSSRRWTLMNDTGKTAGEEGPVSLPLTQETVQAFDSIVSSFEELAGTALLTLHMEIRCRIVHSLSIALSPKVAPYLLDQEVSEPDPQILSLNSELVFFDETIVKYLREKEIAFIRTGLGLLINCYLVSNACKASPMNDKGCGRMQLNILVLQQNLKNVEEGVDLARAANYFSLYEQGADAIVEKAKEDKEQQRGTSAQDPDNFSYDELKALVELCYSEAMANPERGIATAAKRQMQDKLLGLSEHMWQT</sequence>
<dbReference type="InterPro" id="IPR007191">
    <property type="entry name" value="Sec8_exocyst_N"/>
</dbReference>
<dbReference type="PANTHER" id="PTHR14146:SF0">
    <property type="entry name" value="EXOCYST COMPLEX COMPONENT 4"/>
    <property type="match status" value="1"/>
</dbReference>
<feature type="compositionally biased region" description="Basic and acidic residues" evidence="5">
    <location>
        <begin position="990"/>
        <end position="999"/>
    </location>
</feature>
<feature type="region of interest" description="Disordered" evidence="5">
    <location>
        <begin position="981"/>
        <end position="1021"/>
    </location>
</feature>
<evidence type="ECO:0000256" key="4">
    <source>
        <dbReference type="RuleBase" id="RU367079"/>
    </source>
</evidence>
<feature type="region of interest" description="Disordered" evidence="5">
    <location>
        <begin position="271"/>
        <end position="291"/>
    </location>
</feature>
<keyword evidence="2 4" id="KW-0268">Exocytosis</keyword>